<dbReference type="eggNOG" id="COG2834">
    <property type="taxonomic scope" value="Bacteria"/>
</dbReference>
<name>A5D4J3_PELTS</name>
<sequence>MHCETVKRLMNDLLDQTLPAAREREIEAHMAVCEGCRSEFQKLGAADELLKKVICEMMTEIEVPPGLSRRIEKVLAEAKHRGPAWMRLAALLKAPAVAAALLLAVAAAGFLGWQKPFSTAVKQPEVALNGPVAAENQSEVVTRDADRTAAPEEVPAADKLEVLQKYDSGAVQDGAGGGNSAEPEEKQELRDAGEVPAGVSREPGGQLRQNKIFSGASVETLNSGAPLLKKGTLEEAAAGAGFYPVKPAYLPEGARFLEAAWVPGAVYQNYRAGQLAFTVSQSRANGIKPGEGSRAGPGVAVEINGVPAVLQETGPEPGDGASRVRTVLRWVSGEWAFSVEGELPKEEIIKIAESLR</sequence>
<evidence type="ECO:0000256" key="3">
    <source>
        <dbReference type="SAM" id="MobiDB-lite"/>
    </source>
</evidence>
<feature type="transmembrane region" description="Helical" evidence="4">
    <location>
        <begin position="90"/>
        <end position="113"/>
    </location>
</feature>
<gene>
    <name evidence="7" type="ordered locus">PTH_0672</name>
</gene>
<feature type="domain" description="DUF4367" evidence="6">
    <location>
        <begin position="245"/>
        <end position="355"/>
    </location>
</feature>
<dbReference type="KEGG" id="pth:PTH_0672"/>
<keyword evidence="4" id="KW-1133">Transmembrane helix</keyword>
<protein>
    <recommendedName>
        <fullName evidence="2">Anti-sigma-W factor RsiW</fullName>
    </recommendedName>
</protein>
<keyword evidence="8" id="KW-1185">Reference proteome</keyword>
<feature type="domain" description="Putative zinc-finger" evidence="5">
    <location>
        <begin position="3"/>
        <end position="37"/>
    </location>
</feature>
<organism evidence="7 8">
    <name type="scientific">Pelotomaculum thermopropionicum (strain DSM 13744 / JCM 10971 / SI)</name>
    <dbReference type="NCBI Taxonomy" id="370438"/>
    <lineage>
        <taxon>Bacteria</taxon>
        <taxon>Bacillati</taxon>
        <taxon>Bacillota</taxon>
        <taxon>Clostridia</taxon>
        <taxon>Eubacteriales</taxon>
        <taxon>Desulfotomaculaceae</taxon>
        <taxon>Pelotomaculum</taxon>
    </lineage>
</organism>
<reference evidence="8" key="1">
    <citation type="journal article" date="2008" name="Genome Res.">
        <title>The genome of Pelotomaculum thermopropionicum reveals niche-associated evolution in anaerobic microbiota.</title>
        <authorList>
            <person name="Kosaka T."/>
            <person name="Kato S."/>
            <person name="Shimoyama T."/>
            <person name="Ishii S."/>
            <person name="Abe T."/>
            <person name="Watanabe K."/>
        </authorList>
    </citation>
    <scope>NUCLEOTIDE SEQUENCE [LARGE SCALE GENOMIC DNA]</scope>
    <source>
        <strain evidence="8">DSM 13744 / JCM 10971 / SI</strain>
    </source>
</reference>
<dbReference type="STRING" id="370438.PTH_0672"/>
<dbReference type="Pfam" id="PF13490">
    <property type="entry name" value="zf-HC2"/>
    <property type="match status" value="1"/>
</dbReference>
<evidence type="ECO:0000259" key="6">
    <source>
        <dbReference type="Pfam" id="PF14285"/>
    </source>
</evidence>
<feature type="compositionally biased region" description="Basic and acidic residues" evidence="3">
    <location>
        <begin position="183"/>
        <end position="193"/>
    </location>
</feature>
<dbReference type="InterPro" id="IPR025377">
    <property type="entry name" value="DUF4367"/>
</dbReference>
<proteinExistence type="inferred from homology"/>
<dbReference type="EMBL" id="AP009389">
    <property type="protein sequence ID" value="BAF58853.1"/>
    <property type="molecule type" value="Genomic_DNA"/>
</dbReference>
<dbReference type="InterPro" id="IPR027383">
    <property type="entry name" value="Znf_put"/>
</dbReference>
<dbReference type="AlphaFoldDB" id="A5D4J3"/>
<keyword evidence="4" id="KW-0812">Transmembrane</keyword>
<feature type="region of interest" description="Disordered" evidence="3">
    <location>
        <begin position="137"/>
        <end position="157"/>
    </location>
</feature>
<feature type="region of interest" description="Disordered" evidence="3">
    <location>
        <begin position="170"/>
        <end position="208"/>
    </location>
</feature>
<evidence type="ECO:0000256" key="2">
    <source>
        <dbReference type="ARBA" id="ARBA00024438"/>
    </source>
</evidence>
<keyword evidence="4" id="KW-0472">Membrane</keyword>
<evidence type="ECO:0000256" key="1">
    <source>
        <dbReference type="ARBA" id="ARBA00024353"/>
    </source>
</evidence>
<dbReference type="Pfam" id="PF14285">
    <property type="entry name" value="DUF4367"/>
    <property type="match status" value="1"/>
</dbReference>
<comment type="similarity">
    <text evidence="1">Belongs to the zinc-associated anti-sigma factor (ZAS) superfamily. Anti-sigma-W factor family.</text>
</comment>
<dbReference type="Proteomes" id="UP000006556">
    <property type="component" value="Chromosome"/>
</dbReference>
<evidence type="ECO:0000313" key="8">
    <source>
        <dbReference type="Proteomes" id="UP000006556"/>
    </source>
</evidence>
<dbReference type="HOGENOM" id="CLU_778134_0_0_9"/>
<dbReference type="Gene3D" id="1.10.10.1320">
    <property type="entry name" value="Anti-sigma factor, zinc-finger domain"/>
    <property type="match status" value="1"/>
</dbReference>
<accession>A5D4J3</accession>
<evidence type="ECO:0000313" key="7">
    <source>
        <dbReference type="EMBL" id="BAF58853.1"/>
    </source>
</evidence>
<dbReference type="InterPro" id="IPR041916">
    <property type="entry name" value="Anti_sigma_zinc_sf"/>
</dbReference>
<evidence type="ECO:0000256" key="4">
    <source>
        <dbReference type="SAM" id="Phobius"/>
    </source>
</evidence>
<feature type="compositionally biased region" description="Basic and acidic residues" evidence="3">
    <location>
        <begin position="141"/>
        <end position="157"/>
    </location>
</feature>
<evidence type="ECO:0000259" key="5">
    <source>
        <dbReference type="Pfam" id="PF13490"/>
    </source>
</evidence>